<dbReference type="SMART" id="SM00960">
    <property type="entry name" value="Robl_LC7"/>
    <property type="match status" value="1"/>
</dbReference>
<dbReference type="InterPro" id="IPR004942">
    <property type="entry name" value="Roadblock/LAMTOR2_dom"/>
</dbReference>
<evidence type="ECO:0000259" key="2">
    <source>
        <dbReference type="SMART" id="SM00960"/>
    </source>
</evidence>
<dbReference type="Proteomes" id="UP000076532">
    <property type="component" value="Unassembled WGS sequence"/>
</dbReference>
<feature type="domain" description="Roadblock/LAMTOR2" evidence="2">
    <location>
        <begin position="5"/>
        <end position="102"/>
    </location>
</feature>
<evidence type="ECO:0000256" key="1">
    <source>
        <dbReference type="ARBA" id="ARBA00007191"/>
    </source>
</evidence>
<dbReference type="Pfam" id="PF03259">
    <property type="entry name" value="Robl_LC7"/>
    <property type="match status" value="1"/>
</dbReference>
<dbReference type="SUPFAM" id="SSF103196">
    <property type="entry name" value="Roadblock/LC7 domain"/>
    <property type="match status" value="1"/>
</dbReference>
<keyword evidence="4" id="KW-1185">Reference proteome</keyword>
<accession>A0A166ASD9</accession>
<evidence type="ECO:0000313" key="3">
    <source>
        <dbReference type="EMBL" id="KZP11911.1"/>
    </source>
</evidence>
<dbReference type="AlphaFoldDB" id="A0A166ASD9"/>
<name>A0A166ASD9_9AGAM</name>
<evidence type="ECO:0000313" key="4">
    <source>
        <dbReference type="Proteomes" id="UP000076532"/>
    </source>
</evidence>
<protein>
    <recommendedName>
        <fullName evidence="2">Roadblock/LAMTOR2 domain-containing protein</fullName>
    </recommendedName>
</protein>
<gene>
    <name evidence="3" type="ORF">FIBSPDRAFT_961848</name>
</gene>
<comment type="similarity">
    <text evidence="1">Belongs to the GAMAD family.</text>
</comment>
<dbReference type="OrthoDB" id="9985637at2759"/>
<dbReference type="PANTHER" id="PTHR10779">
    <property type="entry name" value="DYNEIN LIGHT CHAIN ROADBLOCK"/>
    <property type="match status" value="1"/>
</dbReference>
<dbReference type="EMBL" id="KV417655">
    <property type="protein sequence ID" value="KZP11911.1"/>
    <property type="molecule type" value="Genomic_DNA"/>
</dbReference>
<dbReference type="Gene3D" id="3.30.450.30">
    <property type="entry name" value="Dynein light chain 2a, cytoplasmic"/>
    <property type="match status" value="1"/>
</dbReference>
<sequence>MPADLEHTLTTLSAHRSVLGYLLLSRGHPVSIIRHSGVVFEGEQGRKYASVVGKIAESVQGGMEEIYGNDSEADEVRFMRIRTRRHEIIISPDERYVLAVLHDPAS</sequence>
<proteinExistence type="inferred from homology"/>
<dbReference type="STRING" id="436010.A0A166ASD9"/>
<organism evidence="3 4">
    <name type="scientific">Athelia psychrophila</name>
    <dbReference type="NCBI Taxonomy" id="1759441"/>
    <lineage>
        <taxon>Eukaryota</taxon>
        <taxon>Fungi</taxon>
        <taxon>Dikarya</taxon>
        <taxon>Basidiomycota</taxon>
        <taxon>Agaricomycotina</taxon>
        <taxon>Agaricomycetes</taxon>
        <taxon>Agaricomycetidae</taxon>
        <taxon>Atheliales</taxon>
        <taxon>Atheliaceae</taxon>
        <taxon>Athelia</taxon>
    </lineage>
</organism>
<reference evidence="3 4" key="1">
    <citation type="journal article" date="2016" name="Mol. Biol. Evol.">
        <title>Comparative Genomics of Early-Diverging Mushroom-Forming Fungi Provides Insights into the Origins of Lignocellulose Decay Capabilities.</title>
        <authorList>
            <person name="Nagy L.G."/>
            <person name="Riley R."/>
            <person name="Tritt A."/>
            <person name="Adam C."/>
            <person name="Daum C."/>
            <person name="Floudas D."/>
            <person name="Sun H."/>
            <person name="Yadav J.S."/>
            <person name="Pangilinan J."/>
            <person name="Larsson K.H."/>
            <person name="Matsuura K."/>
            <person name="Barry K."/>
            <person name="Labutti K."/>
            <person name="Kuo R."/>
            <person name="Ohm R.A."/>
            <person name="Bhattacharya S.S."/>
            <person name="Shirouzu T."/>
            <person name="Yoshinaga Y."/>
            <person name="Martin F.M."/>
            <person name="Grigoriev I.V."/>
            <person name="Hibbett D.S."/>
        </authorList>
    </citation>
    <scope>NUCLEOTIDE SEQUENCE [LARGE SCALE GENOMIC DNA]</scope>
    <source>
        <strain evidence="3 4">CBS 109695</strain>
    </source>
</reference>